<evidence type="ECO:0000313" key="6">
    <source>
        <dbReference type="RefSeq" id="XP_045559337.1"/>
    </source>
</evidence>
<dbReference type="SMART" id="SM00389">
    <property type="entry name" value="HOX"/>
    <property type="match status" value="1"/>
</dbReference>
<dbReference type="PROSITE" id="PS50071">
    <property type="entry name" value="HOMEOBOX_2"/>
    <property type="match status" value="1"/>
</dbReference>
<feature type="region of interest" description="Disordered" evidence="3">
    <location>
        <begin position="46"/>
        <end position="67"/>
    </location>
</feature>
<keyword evidence="1 2" id="KW-0238">DNA-binding</keyword>
<evidence type="ECO:0000256" key="2">
    <source>
        <dbReference type="RuleBase" id="RU000682"/>
    </source>
</evidence>
<keyword evidence="1 2" id="KW-0371">Homeobox</keyword>
<evidence type="ECO:0000259" key="4">
    <source>
        <dbReference type="PROSITE" id="PS50071"/>
    </source>
</evidence>
<dbReference type="Proteomes" id="UP001652741">
    <property type="component" value="Chromosome ssa20"/>
</dbReference>
<dbReference type="SUPFAM" id="SSF46689">
    <property type="entry name" value="Homeodomain-like"/>
    <property type="match status" value="1"/>
</dbReference>
<evidence type="ECO:0000256" key="1">
    <source>
        <dbReference type="PROSITE-ProRule" id="PRU00108"/>
    </source>
</evidence>
<feature type="DNA-binding region" description="Homeobox" evidence="1">
    <location>
        <begin position="66"/>
        <end position="125"/>
    </location>
</feature>
<dbReference type="GeneID" id="106580896"/>
<dbReference type="InterPro" id="IPR001356">
    <property type="entry name" value="HD"/>
</dbReference>
<sequence>MTWQLLDDITAPPPLPSVSCFQGQQQCTLSDYTSPCWNGQSITNVRNDNGVSSPEPERGGFTEGQRKRKRTIFSRAQLSELEQAFALTPYPDITLRERLAAHTHLPESKIQVWFQNRRARSIKSGRLTKSTNTTSGKGGAKCLPRPIVPSPGPSFTPTTTGEMFRPDQIQCDDGQQFYSDWIRLYSNPVSHQFTPASPNLAESLLWEEDCRSHLESLATTTAPVGRQAHSSRPYRDGFNQPCVGTSGYRNLKPQTLAGSQARYNHQTSVDQVVPSHPQQMYWDVTQGQGHHPQVGPQTSIGYISDLIYNAAIVTNFLEF</sequence>
<keyword evidence="5" id="KW-1185">Reference proteome</keyword>
<keyword evidence="1 2" id="KW-0539">Nucleus</keyword>
<name>A0ABM3DKK0_SALSA</name>
<dbReference type="InterPro" id="IPR042223">
    <property type="entry name" value="SEBOX"/>
</dbReference>
<dbReference type="PANTHER" id="PTHR47777">
    <property type="entry name" value="HOMEOBOX PROTEIN SEBOX"/>
    <property type="match status" value="1"/>
</dbReference>
<evidence type="ECO:0000256" key="3">
    <source>
        <dbReference type="SAM" id="MobiDB-lite"/>
    </source>
</evidence>
<accession>A0ABM3DKK0</accession>
<feature type="region of interest" description="Disordered" evidence="3">
    <location>
        <begin position="128"/>
        <end position="151"/>
    </location>
</feature>
<organism evidence="5 6">
    <name type="scientific">Salmo salar</name>
    <name type="common">Atlantic salmon</name>
    <dbReference type="NCBI Taxonomy" id="8030"/>
    <lineage>
        <taxon>Eukaryota</taxon>
        <taxon>Metazoa</taxon>
        <taxon>Chordata</taxon>
        <taxon>Craniata</taxon>
        <taxon>Vertebrata</taxon>
        <taxon>Euteleostomi</taxon>
        <taxon>Actinopterygii</taxon>
        <taxon>Neopterygii</taxon>
        <taxon>Teleostei</taxon>
        <taxon>Protacanthopterygii</taxon>
        <taxon>Salmoniformes</taxon>
        <taxon>Salmonidae</taxon>
        <taxon>Salmoninae</taxon>
        <taxon>Salmo</taxon>
    </lineage>
</organism>
<protein>
    <submittedName>
        <fullName evidence="6">Homeobox protein SEBOX</fullName>
    </submittedName>
</protein>
<reference evidence="6" key="1">
    <citation type="submission" date="2025-08" db="UniProtKB">
        <authorList>
            <consortium name="RefSeq"/>
        </authorList>
    </citation>
    <scope>IDENTIFICATION</scope>
</reference>
<comment type="subcellular location">
    <subcellularLocation>
        <location evidence="1 2">Nucleus</location>
    </subcellularLocation>
</comment>
<gene>
    <name evidence="6" type="primary">LOC106580896</name>
</gene>
<dbReference type="InterPro" id="IPR009057">
    <property type="entry name" value="Homeodomain-like_sf"/>
</dbReference>
<dbReference type="PANTHER" id="PTHR47777:SF1">
    <property type="entry name" value="HOMEOBOX PROTEIN SEBOX"/>
    <property type="match status" value="1"/>
</dbReference>
<feature type="domain" description="Homeobox" evidence="4">
    <location>
        <begin position="64"/>
        <end position="124"/>
    </location>
</feature>
<dbReference type="CDD" id="cd00086">
    <property type="entry name" value="homeodomain"/>
    <property type="match status" value="1"/>
</dbReference>
<dbReference type="Gene3D" id="1.10.10.60">
    <property type="entry name" value="Homeodomain-like"/>
    <property type="match status" value="1"/>
</dbReference>
<proteinExistence type="predicted"/>
<dbReference type="Pfam" id="PF00046">
    <property type="entry name" value="Homeodomain"/>
    <property type="match status" value="1"/>
</dbReference>
<dbReference type="RefSeq" id="XP_045559337.1">
    <property type="nucleotide sequence ID" value="XM_045703381.1"/>
</dbReference>
<dbReference type="GO" id="GO:0003677">
    <property type="term" value="F:DNA binding"/>
    <property type="evidence" value="ECO:0007669"/>
    <property type="project" value="UniProtKB-KW"/>
</dbReference>
<evidence type="ECO:0000313" key="5">
    <source>
        <dbReference type="Proteomes" id="UP001652741"/>
    </source>
</evidence>